<organism evidence="2 3">
    <name type="scientific">Streptomyces spongiicola</name>
    <dbReference type="NCBI Taxonomy" id="1690221"/>
    <lineage>
        <taxon>Bacteria</taxon>
        <taxon>Bacillati</taxon>
        <taxon>Actinomycetota</taxon>
        <taxon>Actinomycetes</taxon>
        <taxon>Kitasatosporales</taxon>
        <taxon>Streptomycetaceae</taxon>
        <taxon>Streptomyces</taxon>
    </lineage>
</organism>
<sequence>MSRSGWVPQEAAGAEASSGRDHRGVIDVWRLMRGDRRVVIDARRAEPVGCGPPGATGMAGETGVLGEAGETGATGTVPRRPRCGAGPGAVWESVSGAVRHALQQAPGELGHA</sequence>
<reference evidence="2 3" key="1">
    <citation type="submission" date="2018-07" db="EMBL/GenBank/DDBJ databases">
        <title>Whole Genome Shotgun Sequence of Streptomyces spongiicola strain 531S.</title>
        <authorList>
            <person name="Dohra H."/>
            <person name="Kodani S."/>
        </authorList>
    </citation>
    <scope>NUCLEOTIDE SEQUENCE [LARGE SCALE GENOMIC DNA]</scope>
    <source>
        <strain evidence="2 3">531S</strain>
    </source>
</reference>
<comment type="caution">
    <text evidence="2">The sequence shown here is derived from an EMBL/GenBank/DDBJ whole genome shotgun (WGS) entry which is preliminary data.</text>
</comment>
<feature type="region of interest" description="Disordered" evidence="1">
    <location>
        <begin position="1"/>
        <end position="23"/>
    </location>
</feature>
<feature type="region of interest" description="Disordered" evidence="1">
    <location>
        <begin position="46"/>
        <end position="86"/>
    </location>
</feature>
<feature type="compositionally biased region" description="Low complexity" evidence="1">
    <location>
        <begin position="59"/>
        <end position="77"/>
    </location>
</feature>
<evidence type="ECO:0000256" key="1">
    <source>
        <dbReference type="SAM" id="MobiDB-lite"/>
    </source>
</evidence>
<proteinExistence type="predicted"/>
<gene>
    <name evidence="2" type="ORF">SSP531S_52380</name>
</gene>
<accession>A0A388T6D3</accession>
<protein>
    <submittedName>
        <fullName evidence="2">Uncharacterized protein</fullName>
    </submittedName>
</protein>
<evidence type="ECO:0000313" key="3">
    <source>
        <dbReference type="Proteomes" id="UP000265354"/>
    </source>
</evidence>
<evidence type="ECO:0000313" key="2">
    <source>
        <dbReference type="EMBL" id="GBQ03761.1"/>
    </source>
</evidence>
<dbReference type="Proteomes" id="UP000265354">
    <property type="component" value="Unassembled WGS sequence"/>
</dbReference>
<dbReference type="AlphaFoldDB" id="A0A388T6D3"/>
<dbReference type="EMBL" id="BGZL01000022">
    <property type="protein sequence ID" value="GBQ03761.1"/>
    <property type="molecule type" value="Genomic_DNA"/>
</dbReference>
<name>A0A388T6D3_9ACTN</name>